<sequence>MNKNLAVLLVEEHLFQRRSIELLLRSIKINIVVASDGEEALLEMKNKKFDAIICDLAMPNMNGLSLIKNLAENHYKGGIVIASSHTQSIIKAVRITIEKFNLNLLGTIEKPIRKEVILPMLNSLRVSKVPPKSFIDIVKITDEQVLAGISKQEFIVYFQPIVGIETGQWLGVEALIRWEHPQYGLLSPSDFKSYLHAEAYSGVFCNYVLEYAVKELQDHIPEHSEIYLSINLSGIDFKECVITSLIKKINQYSEYRKVVIEFSDTINYEDQQPVLESMSTLSLSNIEITLDRFGTGCLSFHFLNSFPATALKLEGSFVRGLSENSSCSTIVDITAILAKRLDLKLFAEGVETLQQWNRLAVLGYVACQGYFISAPLHVSKLKTWANKWKVRYAKL</sequence>
<dbReference type="Pfam" id="PF00072">
    <property type="entry name" value="Response_reg"/>
    <property type="match status" value="1"/>
</dbReference>
<dbReference type="InterPro" id="IPR050706">
    <property type="entry name" value="Cyclic-di-GMP_PDE-like"/>
</dbReference>
<dbReference type="PROSITE" id="PS50883">
    <property type="entry name" value="EAL"/>
    <property type="match status" value="1"/>
</dbReference>
<dbReference type="InterPro" id="IPR001633">
    <property type="entry name" value="EAL_dom"/>
</dbReference>
<dbReference type="InterPro" id="IPR035919">
    <property type="entry name" value="EAL_sf"/>
</dbReference>
<dbReference type="SMART" id="SM00448">
    <property type="entry name" value="REC"/>
    <property type="match status" value="1"/>
</dbReference>
<gene>
    <name evidence="4" type="ORF">RC083_06820</name>
</gene>
<organism evidence="4 5">
    <name type="scientific">Pseudoalteromonas haloplanktis</name>
    <name type="common">Alteromonas haloplanktis</name>
    <dbReference type="NCBI Taxonomy" id="228"/>
    <lineage>
        <taxon>Bacteria</taxon>
        <taxon>Pseudomonadati</taxon>
        <taxon>Pseudomonadota</taxon>
        <taxon>Gammaproteobacteria</taxon>
        <taxon>Alteromonadales</taxon>
        <taxon>Pseudoalteromonadaceae</taxon>
        <taxon>Pseudoalteromonas</taxon>
    </lineage>
</organism>
<dbReference type="Pfam" id="PF00563">
    <property type="entry name" value="EAL"/>
    <property type="match status" value="1"/>
</dbReference>
<name>A0ABU1BA35_PSEHA</name>
<keyword evidence="5" id="KW-1185">Reference proteome</keyword>
<feature type="domain" description="Response regulatory" evidence="2">
    <location>
        <begin position="6"/>
        <end position="125"/>
    </location>
</feature>
<dbReference type="PANTHER" id="PTHR33121:SF70">
    <property type="entry name" value="SIGNALING PROTEIN YKOW"/>
    <property type="match status" value="1"/>
</dbReference>
<evidence type="ECO:0000313" key="4">
    <source>
        <dbReference type="EMBL" id="MDQ9091303.1"/>
    </source>
</evidence>
<keyword evidence="1" id="KW-0597">Phosphoprotein</keyword>
<evidence type="ECO:0000313" key="5">
    <source>
        <dbReference type="Proteomes" id="UP001226574"/>
    </source>
</evidence>
<dbReference type="EMBL" id="JAVIFY010000004">
    <property type="protein sequence ID" value="MDQ9091303.1"/>
    <property type="molecule type" value="Genomic_DNA"/>
</dbReference>
<feature type="modified residue" description="4-aspartylphosphate" evidence="1">
    <location>
        <position position="55"/>
    </location>
</feature>
<accession>A0ABU1BA35</accession>
<dbReference type="Gene3D" id="3.40.50.2300">
    <property type="match status" value="1"/>
</dbReference>
<comment type="caution">
    <text evidence="4">The sequence shown here is derived from an EMBL/GenBank/DDBJ whole genome shotgun (WGS) entry which is preliminary data.</text>
</comment>
<dbReference type="InterPro" id="IPR011006">
    <property type="entry name" value="CheY-like_superfamily"/>
</dbReference>
<dbReference type="PANTHER" id="PTHR33121">
    <property type="entry name" value="CYCLIC DI-GMP PHOSPHODIESTERASE PDEF"/>
    <property type="match status" value="1"/>
</dbReference>
<proteinExistence type="predicted"/>
<dbReference type="InterPro" id="IPR001789">
    <property type="entry name" value="Sig_transdc_resp-reg_receiver"/>
</dbReference>
<dbReference type="RefSeq" id="WP_309038676.1">
    <property type="nucleotide sequence ID" value="NZ_JAVIFY010000004.1"/>
</dbReference>
<dbReference type="SMART" id="SM00052">
    <property type="entry name" value="EAL"/>
    <property type="match status" value="1"/>
</dbReference>
<evidence type="ECO:0000259" key="3">
    <source>
        <dbReference type="PROSITE" id="PS50883"/>
    </source>
</evidence>
<evidence type="ECO:0000259" key="2">
    <source>
        <dbReference type="PROSITE" id="PS50110"/>
    </source>
</evidence>
<dbReference type="Gene3D" id="3.20.20.450">
    <property type="entry name" value="EAL domain"/>
    <property type="match status" value="1"/>
</dbReference>
<dbReference type="PROSITE" id="PS50110">
    <property type="entry name" value="RESPONSE_REGULATORY"/>
    <property type="match status" value="1"/>
</dbReference>
<dbReference type="SUPFAM" id="SSF52172">
    <property type="entry name" value="CheY-like"/>
    <property type="match status" value="1"/>
</dbReference>
<protein>
    <submittedName>
        <fullName evidence="4">EAL domain-containing protein</fullName>
    </submittedName>
</protein>
<dbReference type="SUPFAM" id="SSF141868">
    <property type="entry name" value="EAL domain-like"/>
    <property type="match status" value="1"/>
</dbReference>
<feature type="domain" description="EAL" evidence="3">
    <location>
        <begin position="138"/>
        <end position="389"/>
    </location>
</feature>
<evidence type="ECO:0000256" key="1">
    <source>
        <dbReference type="PROSITE-ProRule" id="PRU00169"/>
    </source>
</evidence>
<reference evidence="4 5" key="1">
    <citation type="submission" date="2023-08" db="EMBL/GenBank/DDBJ databases">
        <title>Pseudoalteromonas haloplanktis LL1 genome.</title>
        <authorList>
            <person name="Wu S."/>
        </authorList>
    </citation>
    <scope>NUCLEOTIDE SEQUENCE [LARGE SCALE GENOMIC DNA]</scope>
    <source>
        <strain evidence="4 5">LL1</strain>
    </source>
</reference>
<dbReference type="CDD" id="cd01948">
    <property type="entry name" value="EAL"/>
    <property type="match status" value="1"/>
</dbReference>
<dbReference type="Proteomes" id="UP001226574">
    <property type="component" value="Unassembled WGS sequence"/>
</dbReference>